<evidence type="ECO:0000256" key="7">
    <source>
        <dbReference type="SAM" id="Phobius"/>
    </source>
</evidence>
<accession>A0A6A4XFS1</accession>
<dbReference type="EMBL" id="VIIS01000090">
    <property type="protein sequence ID" value="KAF0313471.1"/>
    <property type="molecule type" value="Genomic_DNA"/>
</dbReference>
<dbReference type="GO" id="GO:0016020">
    <property type="term" value="C:membrane"/>
    <property type="evidence" value="ECO:0007669"/>
    <property type="project" value="UniProtKB-SubCell"/>
</dbReference>
<dbReference type="Proteomes" id="UP000440578">
    <property type="component" value="Unassembled WGS sequence"/>
</dbReference>
<dbReference type="PANTHER" id="PTHR13353:SF5">
    <property type="entry name" value="TRANSMEMBRANE PROTEIN 19"/>
    <property type="match status" value="1"/>
</dbReference>
<name>A0A6A4XFS1_AMPAM</name>
<evidence type="ECO:0000256" key="2">
    <source>
        <dbReference type="ARBA" id="ARBA00009012"/>
    </source>
</evidence>
<gene>
    <name evidence="8" type="primary">TMEM19</name>
    <name evidence="8" type="ORF">FJT64_016006</name>
</gene>
<organism evidence="8 9">
    <name type="scientific">Amphibalanus amphitrite</name>
    <name type="common">Striped barnacle</name>
    <name type="synonym">Balanus amphitrite</name>
    <dbReference type="NCBI Taxonomy" id="1232801"/>
    <lineage>
        <taxon>Eukaryota</taxon>
        <taxon>Metazoa</taxon>
        <taxon>Ecdysozoa</taxon>
        <taxon>Arthropoda</taxon>
        <taxon>Crustacea</taxon>
        <taxon>Multicrustacea</taxon>
        <taxon>Cirripedia</taxon>
        <taxon>Thoracica</taxon>
        <taxon>Thoracicalcarea</taxon>
        <taxon>Balanomorpha</taxon>
        <taxon>Balanoidea</taxon>
        <taxon>Balanidae</taxon>
        <taxon>Amphibalaninae</taxon>
        <taxon>Amphibalanus</taxon>
    </lineage>
</organism>
<feature type="transmembrane region" description="Helical" evidence="7">
    <location>
        <begin position="211"/>
        <end position="233"/>
    </location>
</feature>
<reference evidence="8 9" key="1">
    <citation type="submission" date="2019-07" db="EMBL/GenBank/DDBJ databases">
        <title>Draft genome assembly of a fouling barnacle, Amphibalanus amphitrite (Darwin, 1854): The first reference genome for Thecostraca.</title>
        <authorList>
            <person name="Kim W."/>
        </authorList>
    </citation>
    <scope>NUCLEOTIDE SEQUENCE [LARGE SCALE GENOMIC DNA]</scope>
    <source>
        <strain evidence="8">SNU_AA5</strain>
        <tissue evidence="8">Soma without cirri and trophi</tissue>
    </source>
</reference>
<comment type="similarity">
    <text evidence="2">Belongs to the TMEM19 family.</text>
</comment>
<keyword evidence="5 7" id="KW-1133">Transmembrane helix</keyword>
<evidence type="ECO:0000313" key="9">
    <source>
        <dbReference type="Proteomes" id="UP000440578"/>
    </source>
</evidence>
<evidence type="ECO:0000256" key="4">
    <source>
        <dbReference type="ARBA" id="ARBA00022692"/>
    </source>
</evidence>
<dbReference type="Pfam" id="PF01940">
    <property type="entry name" value="DUF92"/>
    <property type="match status" value="1"/>
</dbReference>
<dbReference type="InterPro" id="IPR002794">
    <property type="entry name" value="DUF92_TMEM19"/>
</dbReference>
<dbReference type="OrthoDB" id="30881at2759"/>
<comment type="caution">
    <text evidence="8">The sequence shown here is derived from an EMBL/GenBank/DDBJ whole genome shotgun (WGS) entry which is preliminary data.</text>
</comment>
<comment type="subcellular location">
    <subcellularLocation>
        <location evidence="1">Membrane</location>
        <topology evidence="1">Multi-pass membrane protein</topology>
    </subcellularLocation>
</comment>
<keyword evidence="6 7" id="KW-0472">Membrane</keyword>
<keyword evidence="9" id="KW-1185">Reference proteome</keyword>
<evidence type="ECO:0000313" key="8">
    <source>
        <dbReference type="EMBL" id="KAF0313471.1"/>
    </source>
</evidence>
<evidence type="ECO:0000256" key="3">
    <source>
        <dbReference type="ARBA" id="ARBA00014258"/>
    </source>
</evidence>
<dbReference type="AlphaFoldDB" id="A0A6A4XFS1"/>
<feature type="transmembrane region" description="Helical" evidence="7">
    <location>
        <begin position="172"/>
        <end position="199"/>
    </location>
</feature>
<sequence length="293" mass="30906">MTCSSVRWIAALVVPVAIAHHGLRKGSLDRSGAAAGFLVGFLLTLANWTFLAMLLTFFLSSSKATKFRSKQKQKFEDDFKEGGQRNWRQVLCNGGAAAQFACLYMIECGCHEHPIDFHEHFHSSVLALAVLGSLAAANADTWASELGTVLARGQPRLITNLRKVPTGTNGGVSLAGTLASLLGGALVGLACWLTQLAALGDRSLATRPPQWPLVTVGLLAGLLGSTVDSLLGATLQFSGVTEKGVVVERPGTGVRPISGRPLLDNHSVNLLMTIVTGCLTPLLAHALWPAGLH</sequence>
<evidence type="ECO:0000256" key="1">
    <source>
        <dbReference type="ARBA" id="ARBA00004141"/>
    </source>
</evidence>
<dbReference type="PANTHER" id="PTHR13353">
    <property type="entry name" value="TRANSMEMBRANE PROTEIN 19"/>
    <property type="match status" value="1"/>
</dbReference>
<evidence type="ECO:0000256" key="6">
    <source>
        <dbReference type="ARBA" id="ARBA00023136"/>
    </source>
</evidence>
<evidence type="ECO:0000256" key="5">
    <source>
        <dbReference type="ARBA" id="ARBA00022989"/>
    </source>
</evidence>
<feature type="transmembrane region" description="Helical" evidence="7">
    <location>
        <begin position="35"/>
        <end position="59"/>
    </location>
</feature>
<proteinExistence type="inferred from homology"/>
<feature type="transmembrane region" description="Helical" evidence="7">
    <location>
        <begin position="268"/>
        <end position="288"/>
    </location>
</feature>
<keyword evidence="4 7" id="KW-0812">Transmembrane</keyword>
<protein>
    <recommendedName>
        <fullName evidence="3">Transmembrane protein 19</fullName>
    </recommendedName>
</protein>